<sequence length="111" mass="11157">MPVLMLLITASVQFAVYEHAVNVAVDAAQRGLQAARVQGGSNVAGQTAAINDAAQLGSSILVSPTVTVTRIGNSIRVQVHGNADAVMPGITLQVVGVAAGPVDQFSPANGP</sequence>
<name>A0A934K5Y5_9BACT</name>
<protein>
    <submittedName>
        <fullName evidence="1">Pilus assembly protein</fullName>
    </submittedName>
</protein>
<reference evidence="1 2" key="1">
    <citation type="submission" date="2020-10" db="EMBL/GenBank/DDBJ databases">
        <title>Ca. Dormibacterota MAGs.</title>
        <authorList>
            <person name="Montgomery K."/>
        </authorList>
    </citation>
    <scope>NUCLEOTIDE SEQUENCE [LARGE SCALE GENOMIC DNA]</scope>
    <source>
        <strain evidence="1">SC8812_S17_18</strain>
    </source>
</reference>
<dbReference type="Proteomes" id="UP000606991">
    <property type="component" value="Unassembled WGS sequence"/>
</dbReference>
<dbReference type="EMBL" id="JAEKNS010000157">
    <property type="protein sequence ID" value="MBJ7596340.1"/>
    <property type="molecule type" value="Genomic_DNA"/>
</dbReference>
<gene>
    <name evidence="1" type="ORF">JF886_16040</name>
</gene>
<comment type="caution">
    <text evidence="1">The sequence shown here is derived from an EMBL/GenBank/DDBJ whole genome shotgun (WGS) entry which is preliminary data.</text>
</comment>
<evidence type="ECO:0000313" key="1">
    <source>
        <dbReference type="EMBL" id="MBJ7596340.1"/>
    </source>
</evidence>
<proteinExistence type="predicted"/>
<organism evidence="1 2">
    <name type="scientific">Candidatus Aeolococcus gillhamiae</name>
    <dbReference type="NCBI Taxonomy" id="3127015"/>
    <lineage>
        <taxon>Bacteria</taxon>
        <taxon>Bacillati</taxon>
        <taxon>Candidatus Dormiibacterota</taxon>
        <taxon>Candidatus Dormibacteria</taxon>
        <taxon>Candidatus Aeolococcales</taxon>
        <taxon>Candidatus Aeolococcaceae</taxon>
        <taxon>Candidatus Aeolococcus</taxon>
    </lineage>
</organism>
<dbReference type="AlphaFoldDB" id="A0A934K5Y5"/>
<accession>A0A934K5Y5</accession>
<evidence type="ECO:0000313" key="2">
    <source>
        <dbReference type="Proteomes" id="UP000606991"/>
    </source>
</evidence>